<dbReference type="EMBL" id="GDHF01024301">
    <property type="protein sequence ID" value="JAI28013.1"/>
    <property type="molecule type" value="Transcribed_RNA"/>
</dbReference>
<protein>
    <submittedName>
        <fullName evidence="3">Uncharacterized protein</fullName>
    </submittedName>
</protein>
<reference evidence="3" key="1">
    <citation type="submission" date="2015-06" db="EMBL/GenBank/DDBJ databases">
        <authorList>
            <person name="Hoefler B.C."/>
            <person name="Straight P.D."/>
        </authorList>
    </citation>
    <scope>NUCLEOTIDE SEQUENCE</scope>
</reference>
<accession>A0A0K8UND2</accession>
<organism evidence="3">
    <name type="scientific">Bactrocera latifrons</name>
    <name type="common">Malaysian fruit fly</name>
    <name type="synonym">Chaetodacus latifrons</name>
    <dbReference type="NCBI Taxonomy" id="174628"/>
    <lineage>
        <taxon>Eukaryota</taxon>
        <taxon>Metazoa</taxon>
        <taxon>Ecdysozoa</taxon>
        <taxon>Arthropoda</taxon>
        <taxon>Hexapoda</taxon>
        <taxon>Insecta</taxon>
        <taxon>Pterygota</taxon>
        <taxon>Neoptera</taxon>
        <taxon>Endopterygota</taxon>
        <taxon>Diptera</taxon>
        <taxon>Brachycera</taxon>
        <taxon>Muscomorpha</taxon>
        <taxon>Tephritoidea</taxon>
        <taxon>Tephritidae</taxon>
        <taxon>Bactrocera</taxon>
        <taxon>Bactrocera</taxon>
    </lineage>
</organism>
<keyword evidence="1" id="KW-1133">Transmembrane helix</keyword>
<gene>
    <name evidence="3" type="ORF">c0_g1_i1</name>
</gene>
<feature type="signal peptide" evidence="2">
    <location>
        <begin position="1"/>
        <end position="26"/>
    </location>
</feature>
<feature type="chain" id="PRO_5005521210" evidence="2">
    <location>
        <begin position="27"/>
        <end position="162"/>
    </location>
</feature>
<keyword evidence="1" id="KW-0472">Membrane</keyword>
<feature type="transmembrane region" description="Helical" evidence="1">
    <location>
        <begin position="125"/>
        <end position="145"/>
    </location>
</feature>
<evidence type="ECO:0000313" key="3">
    <source>
        <dbReference type="EMBL" id="JAI28013.1"/>
    </source>
</evidence>
<evidence type="ECO:0000256" key="1">
    <source>
        <dbReference type="SAM" id="Phobius"/>
    </source>
</evidence>
<keyword evidence="1" id="KW-0812">Transmembrane</keyword>
<keyword evidence="2" id="KW-0732">Signal</keyword>
<name>A0A0K8UND2_BACLA</name>
<dbReference type="OrthoDB" id="8019350at2759"/>
<proteinExistence type="predicted"/>
<evidence type="ECO:0000256" key="2">
    <source>
        <dbReference type="SAM" id="SignalP"/>
    </source>
</evidence>
<dbReference type="AlphaFoldDB" id="A0A0K8UND2"/>
<sequence length="162" mass="18287">MFNILSNKECILRIFLVITIVTAVLAERMANTQSQPFILIERMKPAPRPCLETQANSNRTGLYVMWQKLLVRVTSQWQQSVLAKSFGVVKVPNEQEMAPYNVERVNLMVTEVAMERRIVNAMLTLMQLLLAVDIVILAVVFGMLITSFCSTKKPTDADVVKA</sequence>